<evidence type="ECO:0000313" key="1">
    <source>
        <dbReference type="EMBL" id="KKM84693.1"/>
    </source>
</evidence>
<name>A0A0F9KSL5_9ZZZZ</name>
<gene>
    <name evidence="1" type="ORF">LCGC14_1296660</name>
</gene>
<protein>
    <submittedName>
        <fullName evidence="1">Uncharacterized protein</fullName>
    </submittedName>
</protein>
<reference evidence="1" key="1">
    <citation type="journal article" date="2015" name="Nature">
        <title>Complex archaea that bridge the gap between prokaryotes and eukaryotes.</title>
        <authorList>
            <person name="Spang A."/>
            <person name="Saw J.H."/>
            <person name="Jorgensen S.L."/>
            <person name="Zaremba-Niedzwiedzka K."/>
            <person name="Martijn J."/>
            <person name="Lind A.E."/>
            <person name="van Eijk R."/>
            <person name="Schleper C."/>
            <person name="Guy L."/>
            <person name="Ettema T.J."/>
        </authorList>
    </citation>
    <scope>NUCLEOTIDE SEQUENCE</scope>
</reference>
<dbReference type="EMBL" id="LAZR01007526">
    <property type="protein sequence ID" value="KKM84693.1"/>
    <property type="molecule type" value="Genomic_DNA"/>
</dbReference>
<accession>A0A0F9KSL5</accession>
<sequence length="160" mass="18147">MKYTIRKLLFLLVIVAMVASPFAVQKYNSMTTIDPYILMAREIEAFPSGGVDVLIVEDVEDVPSVENGVGVSLVIEEYSRWSERILENFNRRVMDVVRAYEYEEVVMLIGQWGVPADTVLVHWRITCTNIRVLRPDMCETIPLSGTLPPSFLKWPGIGNP</sequence>
<organism evidence="1">
    <name type="scientific">marine sediment metagenome</name>
    <dbReference type="NCBI Taxonomy" id="412755"/>
    <lineage>
        <taxon>unclassified sequences</taxon>
        <taxon>metagenomes</taxon>
        <taxon>ecological metagenomes</taxon>
    </lineage>
</organism>
<proteinExistence type="predicted"/>
<dbReference type="AlphaFoldDB" id="A0A0F9KSL5"/>
<comment type="caution">
    <text evidence="1">The sequence shown here is derived from an EMBL/GenBank/DDBJ whole genome shotgun (WGS) entry which is preliminary data.</text>
</comment>